<keyword evidence="2 5" id="KW-0812">Transmembrane</keyword>
<feature type="transmembrane region" description="Helical" evidence="5">
    <location>
        <begin position="103"/>
        <end position="128"/>
    </location>
</feature>
<dbReference type="AlphaFoldDB" id="A0A1I4B0K8"/>
<proteinExistence type="predicted"/>
<evidence type="ECO:0000256" key="2">
    <source>
        <dbReference type="ARBA" id="ARBA00022692"/>
    </source>
</evidence>
<evidence type="ECO:0000313" key="7">
    <source>
        <dbReference type="EMBL" id="SFK62305.1"/>
    </source>
</evidence>
<feature type="transmembrane region" description="Helical" evidence="5">
    <location>
        <begin position="134"/>
        <end position="151"/>
    </location>
</feature>
<evidence type="ECO:0000256" key="1">
    <source>
        <dbReference type="ARBA" id="ARBA00004141"/>
    </source>
</evidence>
<dbReference type="RefSeq" id="WP_093320324.1">
    <property type="nucleotide sequence ID" value="NZ_FOSZ01000001.1"/>
</dbReference>
<comment type="subcellular location">
    <subcellularLocation>
        <location evidence="1">Membrane</location>
        <topology evidence="1">Multi-pass membrane protein</topology>
    </subcellularLocation>
</comment>
<protein>
    <submittedName>
        <fullName evidence="7">Yip1 domain-containing protein</fullName>
    </submittedName>
</protein>
<keyword evidence="3 5" id="KW-1133">Transmembrane helix</keyword>
<dbReference type="STRING" id="1280847.SAMN04488036_101722"/>
<dbReference type="EMBL" id="FOSZ01000001">
    <property type="protein sequence ID" value="SFK62305.1"/>
    <property type="molecule type" value="Genomic_DNA"/>
</dbReference>
<feature type="domain" description="Yip1" evidence="6">
    <location>
        <begin position="22"/>
        <end position="176"/>
    </location>
</feature>
<evidence type="ECO:0000256" key="4">
    <source>
        <dbReference type="ARBA" id="ARBA00023136"/>
    </source>
</evidence>
<feature type="transmembrane region" description="Helical" evidence="5">
    <location>
        <begin position="31"/>
        <end position="50"/>
    </location>
</feature>
<accession>A0A1I4B0K8</accession>
<feature type="transmembrane region" description="Helical" evidence="5">
    <location>
        <begin position="70"/>
        <end position="91"/>
    </location>
</feature>
<evidence type="ECO:0000313" key="8">
    <source>
        <dbReference type="Proteomes" id="UP000198851"/>
    </source>
</evidence>
<keyword evidence="4 5" id="KW-0472">Membrane</keyword>
<dbReference type="Pfam" id="PF04893">
    <property type="entry name" value="Yip1"/>
    <property type="match status" value="1"/>
</dbReference>
<dbReference type="OrthoDB" id="7872013at2"/>
<dbReference type="Proteomes" id="UP000198851">
    <property type="component" value="Unassembled WGS sequence"/>
</dbReference>
<keyword evidence="8" id="KW-1185">Reference proteome</keyword>
<evidence type="ECO:0000256" key="3">
    <source>
        <dbReference type="ARBA" id="ARBA00022989"/>
    </source>
</evidence>
<sequence length="193" mass="21170">MKAHLSQLFWMTVQNPAQAAGFLRQLHVDRVTGWMILILAIVLNTLAYFASISMFPPPQDIAIPLLETPFLVFTVLGSTMVTLVFAFFWVGRMFDGKATFDTILLMVGWLQYMRLAIQLFGMALMLIAPALSSLFVMAAGLYGIWVVINFLQVAHGFETPAKAIAVIVFSFVGLAVGLSVFLSLIAVTAFGIS</sequence>
<dbReference type="GO" id="GO:0016020">
    <property type="term" value="C:membrane"/>
    <property type="evidence" value="ECO:0007669"/>
    <property type="project" value="UniProtKB-SubCell"/>
</dbReference>
<name>A0A1I4B0K8_9RHOB</name>
<feature type="transmembrane region" description="Helical" evidence="5">
    <location>
        <begin position="163"/>
        <end position="192"/>
    </location>
</feature>
<dbReference type="InterPro" id="IPR006977">
    <property type="entry name" value="Yip1_dom"/>
</dbReference>
<evidence type="ECO:0000256" key="5">
    <source>
        <dbReference type="SAM" id="Phobius"/>
    </source>
</evidence>
<organism evidence="7 8">
    <name type="scientific">Shimia haliotis</name>
    <dbReference type="NCBI Taxonomy" id="1280847"/>
    <lineage>
        <taxon>Bacteria</taxon>
        <taxon>Pseudomonadati</taxon>
        <taxon>Pseudomonadota</taxon>
        <taxon>Alphaproteobacteria</taxon>
        <taxon>Rhodobacterales</taxon>
        <taxon>Roseobacteraceae</taxon>
    </lineage>
</organism>
<gene>
    <name evidence="7" type="ORF">SAMN04488036_101722</name>
</gene>
<reference evidence="8" key="1">
    <citation type="submission" date="2016-10" db="EMBL/GenBank/DDBJ databases">
        <authorList>
            <person name="Varghese N."/>
            <person name="Submissions S."/>
        </authorList>
    </citation>
    <scope>NUCLEOTIDE SEQUENCE [LARGE SCALE GENOMIC DNA]</scope>
    <source>
        <strain evidence="8">DSM 28453</strain>
    </source>
</reference>
<evidence type="ECO:0000259" key="6">
    <source>
        <dbReference type="Pfam" id="PF04893"/>
    </source>
</evidence>